<dbReference type="OrthoDB" id="377241at2157"/>
<evidence type="ECO:0000313" key="2">
    <source>
        <dbReference type="Proteomes" id="UP000005233"/>
    </source>
</evidence>
<dbReference type="HOGENOM" id="CLU_1076098_0_0_2"/>
<dbReference type="AlphaFoldDB" id="H8I9V7"/>
<gene>
    <name evidence="1" type="ordered locus">Mtc_2181</name>
</gene>
<keyword evidence="2" id="KW-1185">Reference proteome</keyword>
<dbReference type="EMBL" id="CP003243">
    <property type="protein sequence ID" value="AFD00917.1"/>
    <property type="molecule type" value="Genomic_DNA"/>
</dbReference>
<dbReference type="eggNOG" id="arCOG02201">
    <property type="taxonomic scope" value="Archaea"/>
</dbReference>
<organism evidence="1 2">
    <name type="scientific">Methanocella conradii (strain DSM 24694 / JCM 17849 / CGMCC 1.5162 / HZ254)</name>
    <dbReference type="NCBI Taxonomy" id="1041930"/>
    <lineage>
        <taxon>Archaea</taxon>
        <taxon>Methanobacteriati</taxon>
        <taxon>Methanobacteriota</taxon>
        <taxon>Stenosarchaea group</taxon>
        <taxon>Methanomicrobia</taxon>
        <taxon>Methanocellales</taxon>
        <taxon>Methanocellaceae</taxon>
        <taxon>Methanocella</taxon>
    </lineage>
</organism>
<dbReference type="RefSeq" id="WP_014406748.1">
    <property type="nucleotide sequence ID" value="NC_017034.1"/>
</dbReference>
<dbReference type="GeneID" id="11972339"/>
<dbReference type="KEGG" id="mez:Mtc_2181"/>
<proteinExistence type="predicted"/>
<accession>H8I9V7</accession>
<sequence>MDDKVAVIGCGLAGCGVATILKESFSNMPSAPAFLVAVDDDEEALGAAGADIKAKPGEALDLSGFSIVFFVLNPSEEDALSWGRGLSSKASEKKAFTFGFLIKPSGGWPVEDRQAYGSFDAAALIDEGWVLQQRKGKDAEYAMRIALNFIAHTITFMSAALQDGKLGRDALWNATHGRVARFAATSTSQPETLYGMSMSSIDRSTVRSAMLFMPEDTDNVMARRIFLYVAKGLPRSVEMVAMRIKYVEPFRIVALLAS</sequence>
<protein>
    <recommendedName>
        <fullName evidence="3">Cell division GTPase</fullName>
    </recommendedName>
</protein>
<dbReference type="PROSITE" id="PS51257">
    <property type="entry name" value="PROKAR_LIPOPROTEIN"/>
    <property type="match status" value="1"/>
</dbReference>
<evidence type="ECO:0000313" key="1">
    <source>
        <dbReference type="EMBL" id="AFD00917.1"/>
    </source>
</evidence>
<name>H8I9V7_METCZ</name>
<dbReference type="STRING" id="1041930.Mtc_2181"/>
<dbReference type="Proteomes" id="UP000005233">
    <property type="component" value="Chromosome"/>
</dbReference>
<evidence type="ECO:0008006" key="3">
    <source>
        <dbReference type="Google" id="ProtNLM"/>
    </source>
</evidence>
<reference evidence="1 2" key="1">
    <citation type="journal article" date="2012" name="J. Bacteriol.">
        <title>Complete genome sequence of a thermophilic methanogen, Methanocella conradii HZ254, isolated from Chinese rice field soil.</title>
        <authorList>
            <person name="Lu Z."/>
            <person name="Lu Y."/>
        </authorList>
    </citation>
    <scope>NUCLEOTIDE SEQUENCE [LARGE SCALE GENOMIC DNA]</scope>
    <source>
        <strain evidence="2">DSM 24694 / JCM 17849 / CGMCC 1.5162 / HZ254</strain>
    </source>
</reference>